<feature type="transmembrane region" description="Helical" evidence="1">
    <location>
        <begin position="493"/>
        <end position="514"/>
    </location>
</feature>
<dbReference type="EMBL" id="JAHQCX010000029">
    <property type="protein sequence ID" value="MBU9729128.1"/>
    <property type="molecule type" value="Genomic_DNA"/>
</dbReference>
<protein>
    <submittedName>
        <fullName evidence="3">Dienelactone hydrolase family protein</fullName>
    </submittedName>
</protein>
<feature type="transmembrane region" description="Helical" evidence="1">
    <location>
        <begin position="693"/>
        <end position="714"/>
    </location>
</feature>
<dbReference type="RefSeq" id="WP_238727601.1">
    <property type="nucleotide sequence ID" value="NZ_JAHQCX010000029.1"/>
</dbReference>
<keyword evidence="1" id="KW-1133">Transmembrane helix</keyword>
<gene>
    <name evidence="3" type="ORF">KTH90_24360</name>
</gene>
<feature type="transmembrane region" description="Helical" evidence="1">
    <location>
        <begin position="454"/>
        <end position="473"/>
    </location>
</feature>
<evidence type="ECO:0000313" key="4">
    <source>
        <dbReference type="Proteomes" id="UP001314681"/>
    </source>
</evidence>
<dbReference type="GO" id="GO:0016787">
    <property type="term" value="F:hydrolase activity"/>
    <property type="evidence" value="ECO:0007669"/>
    <property type="project" value="UniProtKB-KW"/>
</dbReference>
<feature type="domain" description="Serine aminopeptidase S33" evidence="2">
    <location>
        <begin position="78"/>
        <end position="175"/>
    </location>
</feature>
<feature type="transmembrane region" description="Helical" evidence="1">
    <location>
        <begin position="589"/>
        <end position="613"/>
    </location>
</feature>
<keyword evidence="1" id="KW-0812">Transmembrane</keyword>
<evidence type="ECO:0000256" key="1">
    <source>
        <dbReference type="SAM" id="Phobius"/>
    </source>
</evidence>
<accession>A0ABS6KF79</accession>
<dbReference type="InterPro" id="IPR050261">
    <property type="entry name" value="FrsA_esterase"/>
</dbReference>
<feature type="transmembrane region" description="Helical" evidence="1">
    <location>
        <begin position="625"/>
        <end position="649"/>
    </location>
</feature>
<keyword evidence="3" id="KW-0378">Hydrolase</keyword>
<feature type="transmembrane region" description="Helical" evidence="1">
    <location>
        <begin position="661"/>
        <end position="681"/>
    </location>
</feature>
<name>A0ABS6KF79_9FIRM</name>
<comment type="caution">
    <text evidence="3">The sequence shown here is derived from an EMBL/GenBank/DDBJ whole genome shotgun (WGS) entry which is preliminary data.</text>
</comment>
<dbReference type="Pfam" id="PF12146">
    <property type="entry name" value="Hydrolase_4"/>
    <property type="match status" value="1"/>
</dbReference>
<dbReference type="Proteomes" id="UP001314681">
    <property type="component" value="Unassembled WGS sequence"/>
</dbReference>
<dbReference type="InterPro" id="IPR022742">
    <property type="entry name" value="Hydrolase_4"/>
</dbReference>
<sequence length="716" mass="78387">MNRIKNYKNQVLLAVCLIVIMICGLIISAVKTDNGNITVKEVVISPYGADLAMSMYMPDSALETDDSGNFVNADTYPAVIINSGYTENRACLDNVSIELARRGFVVAQFDMYGHGKSDTTATRGYGNVPDPFGDDMALLGAYDVLDYLRSLGFVDQTRIGMVGHSLGGSAVGAMAASTAGFYTLQDQLLNLLHDEFGLPISAEQVTAQDADSIANEKLDEKQRILYETRKAEITKEYGLGVRNVIVLDADVGFSAPKEVEVAGNPVWRDVQANFALFANISGGLSKGIKDKDYCLSSESVLGIMGLSTKAERNTWYSVQLSGTAVKEESTAVLDFYTSPSDETIQKLADSHSLRVLVQPKGWHAFTYISGETATAAVQFFTTTLTYDNGKLAVGVNAASAAPASTGSWKIKEAASGFAFIALLLMIMPLVNLLLDSRMFQSMHNTPSEPLHTKITPALVITTLITIFVPMFLYSKGVGWAMNVKASPLSTIQIATQTAFWAALMALMILALIVVKYYAYDKKRMGVCFREMYGLKISWKNIGKSIVLGLVIFAVIAVLLQCFYTCFHAANMKVTLLGKIMYAALADHQYYSYFLYALYFFPFYLINSMLVNSFRFKNMSEKKNMIIVGAVNCSGMLLLAVCQIIFGLYMKGSPLLPTVPGTSATIYNIPFFCLMLFVSTIFTRKLYVKTGSSIPGAILNVLVFTFPAVQSYAYFVL</sequence>
<dbReference type="PANTHER" id="PTHR22946">
    <property type="entry name" value="DIENELACTONE HYDROLASE DOMAIN-CONTAINING PROTEIN-RELATED"/>
    <property type="match status" value="1"/>
</dbReference>
<evidence type="ECO:0000259" key="2">
    <source>
        <dbReference type="Pfam" id="PF12146"/>
    </source>
</evidence>
<organism evidence="3 4">
    <name type="scientific">Diplocloster modestus</name>
    <dbReference type="NCBI Taxonomy" id="2850322"/>
    <lineage>
        <taxon>Bacteria</taxon>
        <taxon>Bacillati</taxon>
        <taxon>Bacillota</taxon>
        <taxon>Clostridia</taxon>
        <taxon>Lachnospirales</taxon>
        <taxon>Lachnospiraceae</taxon>
        <taxon>Diplocloster</taxon>
    </lineage>
</organism>
<keyword evidence="1" id="KW-0472">Membrane</keyword>
<proteinExistence type="predicted"/>
<feature type="transmembrane region" description="Helical" evidence="1">
    <location>
        <begin position="12"/>
        <end position="30"/>
    </location>
</feature>
<feature type="transmembrane region" description="Helical" evidence="1">
    <location>
        <begin position="413"/>
        <end position="434"/>
    </location>
</feature>
<dbReference type="Gene3D" id="3.40.50.1820">
    <property type="entry name" value="alpha/beta hydrolase"/>
    <property type="match status" value="1"/>
</dbReference>
<feature type="transmembrane region" description="Helical" evidence="1">
    <location>
        <begin position="545"/>
        <end position="569"/>
    </location>
</feature>
<reference evidence="3 4" key="1">
    <citation type="submission" date="2021-06" db="EMBL/GenBank/DDBJ databases">
        <title>Description of novel taxa of the family Lachnospiraceae.</title>
        <authorList>
            <person name="Chaplin A.V."/>
            <person name="Sokolova S.R."/>
            <person name="Pikina A.P."/>
            <person name="Korzhanova M."/>
            <person name="Belova V."/>
            <person name="Korostin D."/>
            <person name="Efimov B.A."/>
        </authorList>
    </citation>
    <scope>NUCLEOTIDE SEQUENCE [LARGE SCALE GENOMIC DNA]</scope>
    <source>
        <strain evidence="3 4">ASD4241</strain>
    </source>
</reference>
<keyword evidence="4" id="KW-1185">Reference proteome</keyword>
<dbReference type="InterPro" id="IPR029058">
    <property type="entry name" value="AB_hydrolase_fold"/>
</dbReference>
<dbReference type="SUPFAM" id="SSF53474">
    <property type="entry name" value="alpha/beta-Hydrolases"/>
    <property type="match status" value="1"/>
</dbReference>
<evidence type="ECO:0000313" key="3">
    <source>
        <dbReference type="EMBL" id="MBU9729128.1"/>
    </source>
</evidence>